<dbReference type="OrthoDB" id="358798at2157"/>
<feature type="domain" description="NrpR regulatory" evidence="1">
    <location>
        <begin position="85"/>
        <end position="314"/>
    </location>
</feature>
<gene>
    <name evidence="3" type="ORF">HWN36_04835</name>
</gene>
<dbReference type="EMBL" id="JABXWR010000001">
    <property type="protein sequence ID" value="NVO66650.1"/>
    <property type="molecule type" value="Genomic_DNA"/>
</dbReference>
<accession>A0A7K4HP26</accession>
<evidence type="ECO:0000313" key="4">
    <source>
        <dbReference type="Proteomes" id="UP000570823"/>
    </source>
</evidence>
<dbReference type="Pfam" id="PF08461">
    <property type="entry name" value="WHD_RNase_R"/>
    <property type="match status" value="1"/>
</dbReference>
<dbReference type="RefSeq" id="WP_176788323.1">
    <property type="nucleotide sequence ID" value="NZ_JABXWR010000001.1"/>
</dbReference>
<dbReference type="InterPro" id="IPR002846">
    <property type="entry name" value="NRD"/>
</dbReference>
<dbReference type="AlphaFoldDB" id="A0A7K4HP26"/>
<dbReference type="Proteomes" id="UP000570823">
    <property type="component" value="Unassembled WGS sequence"/>
</dbReference>
<evidence type="ECO:0000259" key="2">
    <source>
        <dbReference type="Pfam" id="PF08461"/>
    </source>
</evidence>
<organism evidence="3 4">
    <name type="scientific">Methanofollis tationis</name>
    <dbReference type="NCBI Taxonomy" id="81417"/>
    <lineage>
        <taxon>Archaea</taxon>
        <taxon>Methanobacteriati</taxon>
        <taxon>Methanobacteriota</taxon>
        <taxon>Stenosarchaea group</taxon>
        <taxon>Methanomicrobia</taxon>
        <taxon>Methanomicrobiales</taxon>
        <taxon>Methanomicrobiaceae</taxon>
        <taxon>Methanofollis</taxon>
    </lineage>
</organism>
<dbReference type="PANTHER" id="PTHR41964:SF1">
    <property type="entry name" value="GLOBAL NITROGEN REGULATOR NRPR"/>
    <property type="match status" value="1"/>
</dbReference>
<dbReference type="InterPro" id="IPR036984">
    <property type="entry name" value="NrpR_dom_sf"/>
</dbReference>
<name>A0A7K4HP26_9EURY</name>
<proteinExistence type="predicted"/>
<keyword evidence="4" id="KW-1185">Reference proteome</keyword>
<comment type="caution">
    <text evidence="3">The sequence shown here is derived from an EMBL/GenBank/DDBJ whole genome shotgun (WGS) entry which is preliminary data.</text>
</comment>
<protein>
    <submittedName>
        <fullName evidence="3">DUF128 domain-containing protein</fullName>
    </submittedName>
</protein>
<evidence type="ECO:0000313" key="3">
    <source>
        <dbReference type="EMBL" id="NVO66650.1"/>
    </source>
</evidence>
<dbReference type="InterPro" id="IPR013668">
    <property type="entry name" value="RNase_R_HTH_12"/>
</dbReference>
<dbReference type="Gene3D" id="3.30.70.1360">
    <property type="entry name" value="mj0159-like"/>
    <property type="match status" value="1"/>
</dbReference>
<feature type="domain" description="Ribonuclease R winged-helix" evidence="2">
    <location>
        <begin position="11"/>
        <end position="76"/>
    </location>
</feature>
<dbReference type="Pfam" id="PF01995">
    <property type="entry name" value="NRD1_2"/>
    <property type="match status" value="1"/>
</dbReference>
<dbReference type="InterPro" id="IPR038982">
    <property type="entry name" value="NrpR"/>
</dbReference>
<evidence type="ECO:0000259" key="1">
    <source>
        <dbReference type="Pfam" id="PF01995"/>
    </source>
</evidence>
<dbReference type="PANTHER" id="PTHR41964">
    <property type="entry name" value="GLOBAL NITROGEN REGULATOR NRPR"/>
    <property type="match status" value="1"/>
</dbReference>
<sequence length="318" mass="34927">MSQIRTERKLVEILRILKEHPGPVGAKRLSELMAERGFVLTDRAVQYYLRSLDEMGFTRKVGNKGRVLTQSGIAEIENALVGERIGFIISKLERLAVRTTFDPATGTGDVAYNLSYAPYDEVDRVQKAFDEVIAAECGFFSGYRIVDNDPRVPDDHVGFITLCSVTMDGVMQRQGIPVEMKYGGRLAVDAALKNSRFLDLVAYRGSSIDPLQLFISASLTSIHTYVTGGAGTVLANVRQVPLPAKEKVFEIASAMRASGFRFPITTGEQVFNLTKEPYRLSIVSLSGMNLIGHAVEVGCQIKTEIGAGNIPFSRVLSR</sequence>
<reference evidence="3 4" key="1">
    <citation type="submission" date="2020-06" db="EMBL/GenBank/DDBJ databases">
        <title>Methanofollis fontis sp. nov., a methanogen isolated from marine sediments near a cold seep at Four-Way Closure Ridge offshore southwestern Taiwan.</title>
        <authorList>
            <person name="Chen S.-C."/>
            <person name="Teng N.-H."/>
            <person name="Lin Y.-S."/>
            <person name="Lai M.-C."/>
            <person name="Chen H.-H."/>
            <person name="Wang C.-C."/>
        </authorList>
    </citation>
    <scope>NUCLEOTIDE SEQUENCE [LARGE SCALE GENOMIC DNA]</scope>
    <source>
        <strain evidence="3 4">DSM 2702</strain>
    </source>
</reference>